<dbReference type="Gene3D" id="3.30.200.160">
    <property type="entry name" value="TFIIIC, subcomplex tauA, subunit Sfc1, barrel domain"/>
    <property type="match status" value="1"/>
</dbReference>
<feature type="compositionally biased region" description="Low complexity" evidence="5">
    <location>
        <begin position="436"/>
        <end position="445"/>
    </location>
</feature>
<dbReference type="InterPro" id="IPR040454">
    <property type="entry name" value="TF_IIIC_Tfc1/Sfc1"/>
</dbReference>
<evidence type="ECO:0000256" key="5">
    <source>
        <dbReference type="SAM" id="MobiDB-lite"/>
    </source>
</evidence>
<feature type="region of interest" description="Disordered" evidence="5">
    <location>
        <begin position="555"/>
        <end position="620"/>
    </location>
</feature>
<evidence type="ECO:0000256" key="2">
    <source>
        <dbReference type="ARBA" id="ARBA00023125"/>
    </source>
</evidence>
<dbReference type="PANTHER" id="PTHR13230:SF5">
    <property type="entry name" value="GENERAL TRANSCRIPTION FACTOR 3C POLYPEPTIDE 5"/>
    <property type="match status" value="1"/>
</dbReference>
<feature type="compositionally biased region" description="Low complexity" evidence="5">
    <location>
        <begin position="563"/>
        <end position="577"/>
    </location>
</feature>
<dbReference type="InterPro" id="IPR042536">
    <property type="entry name" value="TFIIIC_tauA_Sfc1"/>
</dbReference>
<keyword evidence="3" id="KW-0804">Transcription</keyword>
<protein>
    <recommendedName>
        <fullName evidence="10">Transcription factor IIIC subunit 5 HTH domain-containing protein</fullName>
    </recommendedName>
</protein>
<dbReference type="InterPro" id="IPR041499">
    <property type="entry name" value="Tfc1/Sfc1_N"/>
</dbReference>
<feature type="region of interest" description="Disordered" evidence="5">
    <location>
        <begin position="83"/>
        <end position="103"/>
    </location>
</feature>
<name>A0ABQ5RWY4_9CHLO</name>
<feature type="non-terminal residue" evidence="8">
    <location>
        <position position="620"/>
    </location>
</feature>
<evidence type="ECO:0000313" key="9">
    <source>
        <dbReference type="Proteomes" id="UP001165090"/>
    </source>
</evidence>
<evidence type="ECO:0000256" key="3">
    <source>
        <dbReference type="ARBA" id="ARBA00023163"/>
    </source>
</evidence>
<evidence type="ECO:0000313" key="8">
    <source>
        <dbReference type="EMBL" id="GLI61949.1"/>
    </source>
</evidence>
<dbReference type="EMBL" id="BSDZ01000011">
    <property type="protein sequence ID" value="GLI61949.1"/>
    <property type="molecule type" value="Genomic_DNA"/>
</dbReference>
<proteinExistence type="predicted"/>
<evidence type="ECO:0000259" key="7">
    <source>
        <dbReference type="Pfam" id="PF17682"/>
    </source>
</evidence>
<dbReference type="Pfam" id="PF09734">
    <property type="entry name" value="Tau95"/>
    <property type="match status" value="1"/>
</dbReference>
<organism evidence="8 9">
    <name type="scientific">Volvox africanus</name>
    <dbReference type="NCBI Taxonomy" id="51714"/>
    <lineage>
        <taxon>Eukaryota</taxon>
        <taxon>Viridiplantae</taxon>
        <taxon>Chlorophyta</taxon>
        <taxon>core chlorophytes</taxon>
        <taxon>Chlorophyceae</taxon>
        <taxon>CS clade</taxon>
        <taxon>Chlamydomonadales</taxon>
        <taxon>Volvocaceae</taxon>
        <taxon>Volvox</taxon>
    </lineage>
</organism>
<feature type="compositionally biased region" description="Low complexity" evidence="5">
    <location>
        <begin position="584"/>
        <end position="604"/>
    </location>
</feature>
<sequence>MSLAEIHIEIPKAEAVAIEFPGFVRDTNKVLSTLGGINSIATAVSTRHYLKLKLRPEDRSSHPLYGERIEQARLLLRIARPRHPFDGQPTNTATSGAGSFTGTDAEPMETAFVTEGTGDTSGVTASVVARVTPTFRFPGLADYAFLPHDPMLPSRTREHLPYDQRPDRAEPTKLMQPFLLIPQLFSWLDLPQDYAFKQVQSKHHLRASGRSEPNWGEAPVISFYAEGVPPPVASTSVGAAAAAAAVAAAAAASSATTAAKSTPVVATDAAVSPTPITTMAQADASIADVRAYRVLEAEVSRLLAQRPVWGLDLMRERCTACTAVQAAMPGGCDSGAVERVVQRLCYRFKTGPWRGLFIRRGYDPRADVEARKYQALVYSLPNNWYRNLLKAGLHGGMQQPRKAAAAEKGPSGGDGAVEAGSAAVGATRLLNSGRDSPAGAAVSSPGAGGGGSGDGARKGAAAKAAPATPAWSPLAPSCLDDLHKFRALPTKQSVTFQMIDLQLTEVQEALQEAPPSADASRCSEKTGWFVNATLQRMQAAVQQRFLQLMEQMAPPGVGSAATGGAPSSKGQAAAAAANGGGGAPSTSGAAGTATHGSGAAAAEGPTSTVEAGDGSDGDVE</sequence>
<feature type="compositionally biased region" description="Low complexity" evidence="5">
    <location>
        <begin position="90"/>
        <end position="103"/>
    </location>
</feature>
<feature type="domain" description="Transcription factor IIIC subunit Tfc1/Sfc1 triple barrel" evidence="7">
    <location>
        <begin position="16"/>
        <end position="145"/>
    </location>
</feature>
<evidence type="ECO:0000259" key="6">
    <source>
        <dbReference type="Pfam" id="PF09734"/>
    </source>
</evidence>
<dbReference type="PANTHER" id="PTHR13230">
    <property type="entry name" value="GENERAL TRANSCRIPTION FACTOR IIIC, POLYPEPTIDE 5"/>
    <property type="match status" value="1"/>
</dbReference>
<evidence type="ECO:0008006" key="10">
    <source>
        <dbReference type="Google" id="ProtNLM"/>
    </source>
</evidence>
<accession>A0ABQ5RWY4</accession>
<evidence type="ECO:0000256" key="4">
    <source>
        <dbReference type="ARBA" id="ARBA00023242"/>
    </source>
</evidence>
<dbReference type="InterPro" id="IPR019136">
    <property type="entry name" value="TF_IIIC_su-5_HTH"/>
</dbReference>
<comment type="subcellular location">
    <subcellularLocation>
        <location evidence="1">Nucleus</location>
    </subcellularLocation>
</comment>
<dbReference type="Proteomes" id="UP001165090">
    <property type="component" value="Unassembled WGS sequence"/>
</dbReference>
<keyword evidence="4" id="KW-0539">Nucleus</keyword>
<evidence type="ECO:0000256" key="1">
    <source>
        <dbReference type="ARBA" id="ARBA00004123"/>
    </source>
</evidence>
<reference evidence="8 9" key="1">
    <citation type="journal article" date="2023" name="IScience">
        <title>Expanded male sex-determining region conserved during the evolution of homothallism in the green alga Volvox.</title>
        <authorList>
            <person name="Yamamoto K."/>
            <person name="Matsuzaki R."/>
            <person name="Mahakham W."/>
            <person name="Heman W."/>
            <person name="Sekimoto H."/>
            <person name="Kawachi M."/>
            <person name="Minakuchi Y."/>
            <person name="Toyoda A."/>
            <person name="Nozaki H."/>
        </authorList>
    </citation>
    <scope>NUCLEOTIDE SEQUENCE [LARGE SCALE GENOMIC DNA]</scope>
    <source>
        <strain evidence="8 9">NIES-4468</strain>
    </source>
</reference>
<keyword evidence="2" id="KW-0238">DNA-binding</keyword>
<dbReference type="Pfam" id="PF17682">
    <property type="entry name" value="Tau95_N"/>
    <property type="match status" value="1"/>
</dbReference>
<comment type="caution">
    <text evidence="8">The sequence shown here is derived from an EMBL/GenBank/DDBJ whole genome shotgun (WGS) entry which is preliminary data.</text>
</comment>
<keyword evidence="9" id="KW-1185">Reference proteome</keyword>
<feature type="region of interest" description="Disordered" evidence="5">
    <location>
        <begin position="434"/>
        <end position="461"/>
    </location>
</feature>
<feature type="domain" description="Transcription factor IIIC subunit 5 HTH" evidence="6">
    <location>
        <begin position="180"/>
        <end position="378"/>
    </location>
</feature>
<gene>
    <name evidence="8" type="ORF">VaNZ11_004510</name>
</gene>